<evidence type="ECO:0000313" key="1">
    <source>
        <dbReference type="EMBL" id="KDR53583.1"/>
    </source>
</evidence>
<evidence type="ECO:0000313" key="2">
    <source>
        <dbReference type="Proteomes" id="UP000027442"/>
    </source>
</evidence>
<dbReference type="EMBL" id="JNGW01000014">
    <property type="protein sequence ID" value="KDR53583.1"/>
    <property type="molecule type" value="Genomic_DNA"/>
</dbReference>
<dbReference type="AlphaFoldDB" id="A0A069QL59"/>
<name>A0A069QL59_HOYLO</name>
<dbReference type="RefSeq" id="WP_018966316.1">
    <property type="nucleotide sequence ID" value="NZ_KB899210.1"/>
</dbReference>
<protein>
    <submittedName>
        <fullName evidence="1">Uncharacterized protein</fullName>
    </submittedName>
</protein>
<proteinExistence type="predicted"/>
<sequence>MEHLYKRAIVFLFACVYSIFAMHAEVIDIVQLLPQGKSNMGRPITTVSGEHVSLIFSRGEGKTTPSNYGYVRLYKGNFMSVNAEKRVRKITCHFLKTGKEVIPETGEMTVSNGTLDNDNVWQGSSDQLVYTFYPPRGNTFALVKVELEYDDGNDPPTIKPGEDKPNTEKTLPDIASFKQTELGKPATLSLNKAIVLGCNDAELFIQDHTGLIRLSLSETTSWQKGDVITGEVRGVYEDKDGLPTIKGVEKINIKKISSKKASPQNIPADELSQHAYKWVHTTFINNKQLRLANSRAGVDCKAYDGAEIECDAIVVPRGSTLLLYPIASQDVTINYFDDKPNTYGEAQNVNVHIEHALKQGVFNTLTLPISLTAADVKAIFGQAAVVAKFARAEAQSIVFEQTTEGMTAGEAYLVKPQADMQEIFIAQTQVRSPKADTNSQFVGTLNVTTPPAGSYYINRQSKLQAFFGNQQIKAFKAYFYNVDNAEGKSIVINNVTNDIQQMAIDTDPDSQSPTIYNLNGQKVVRKIGALPAGIYIIDGKKVIVR</sequence>
<reference evidence="1 2" key="1">
    <citation type="submission" date="2013-08" db="EMBL/GenBank/DDBJ databases">
        <authorList>
            <person name="Weinstock G."/>
            <person name="Sodergren E."/>
            <person name="Wylie T."/>
            <person name="Fulton L."/>
            <person name="Fulton R."/>
            <person name="Fronick C."/>
            <person name="O'Laughlin M."/>
            <person name="Godfrey J."/>
            <person name="Miner T."/>
            <person name="Herter B."/>
            <person name="Appelbaum E."/>
            <person name="Cordes M."/>
            <person name="Lek S."/>
            <person name="Wollam A."/>
            <person name="Pepin K.H."/>
            <person name="Palsikar V.B."/>
            <person name="Mitreva M."/>
            <person name="Wilson R.K."/>
        </authorList>
    </citation>
    <scope>NUCLEOTIDE SEQUENCE [LARGE SCALE GENOMIC DNA]</scope>
    <source>
        <strain evidence="1 2">ATCC 15930</strain>
    </source>
</reference>
<dbReference type="Proteomes" id="UP000027442">
    <property type="component" value="Unassembled WGS sequence"/>
</dbReference>
<dbReference type="HOGENOM" id="CLU_499534_0_0_10"/>
<accession>A0A069QL59</accession>
<keyword evidence="2" id="KW-1185">Reference proteome</keyword>
<dbReference type="PATRIC" id="fig|1122985.7.peg.393"/>
<organism evidence="1 2">
    <name type="scientific">Hoylesella loescheii DSM 19665 = JCM 12249 = ATCC 15930</name>
    <dbReference type="NCBI Taxonomy" id="1122985"/>
    <lineage>
        <taxon>Bacteria</taxon>
        <taxon>Pseudomonadati</taxon>
        <taxon>Bacteroidota</taxon>
        <taxon>Bacteroidia</taxon>
        <taxon>Bacteroidales</taxon>
        <taxon>Prevotellaceae</taxon>
        <taxon>Hoylesella</taxon>
    </lineage>
</organism>
<gene>
    <name evidence="1" type="ORF">HMPREF1991_00378</name>
</gene>
<comment type="caution">
    <text evidence="1">The sequence shown here is derived from an EMBL/GenBank/DDBJ whole genome shotgun (WGS) entry which is preliminary data.</text>
</comment>